<dbReference type="SUPFAM" id="SSF56349">
    <property type="entry name" value="DNA breaking-rejoining enzymes"/>
    <property type="match status" value="1"/>
</dbReference>
<evidence type="ECO:0000256" key="2">
    <source>
        <dbReference type="SAM" id="MobiDB-lite"/>
    </source>
</evidence>
<dbReference type="InterPro" id="IPR002104">
    <property type="entry name" value="Integrase_catalytic"/>
</dbReference>
<gene>
    <name evidence="4" type="ORF">GCM10009030_24630</name>
</gene>
<sequence length="410" mass="46652">MPTENYEKRLNETSENIQQSDVICPRNKELIHEYERDKVLDGLSKATLLKNVTRMKVIAEHLESQQLDEMDKADVKDLVAWVHSEYDSDETIDTYKNVIRSFWKWHDPDEDGDAPETVAWIKLNNSTGSDKLPKDLLTKDDVEAQVEAAKNPRDRALIWLLYETGARIGELIDLTVGDIEDRKHGKKIVIEGKTGARRLPLVESVPHINKWLSDHPNPTKDAPLWCKIQQGSPDDQLGYRYIRDKILRKTMKGAGIDKPSNPHHYRHSRASYLANHLKEAQLCAWFGWVQGSDVPARYVHLSGRDIDNAYDEMHGLYVPEEEGDEPQVRECGRCQELNEPEAAFCMRCGYALRGESAANFEAEVEADVKQDYADTDPEDATTKGKLDTIDDLLDDPDVKTALLERMGAAE</sequence>
<dbReference type="CDD" id="cd00397">
    <property type="entry name" value="DNA_BRE_C"/>
    <property type="match status" value="1"/>
</dbReference>
<dbReference type="PROSITE" id="PS51898">
    <property type="entry name" value="TYR_RECOMBINASE"/>
    <property type="match status" value="1"/>
</dbReference>
<name>A0A830GNZ8_9EURY</name>
<dbReference type="Gene3D" id="1.10.443.10">
    <property type="entry name" value="Intergrase catalytic core"/>
    <property type="match status" value="1"/>
</dbReference>
<dbReference type="GO" id="GO:0015074">
    <property type="term" value="P:DNA integration"/>
    <property type="evidence" value="ECO:0007669"/>
    <property type="project" value="InterPro"/>
</dbReference>
<dbReference type="PANTHER" id="PTHR30349:SF87">
    <property type="entry name" value="TRANSPOSASE A"/>
    <property type="match status" value="1"/>
</dbReference>
<dbReference type="Proteomes" id="UP000605784">
    <property type="component" value="Unassembled WGS sequence"/>
</dbReference>
<evidence type="ECO:0000256" key="1">
    <source>
        <dbReference type="ARBA" id="ARBA00023172"/>
    </source>
</evidence>
<reference evidence="4" key="1">
    <citation type="journal article" date="2014" name="Int. J. Syst. Evol. Microbiol.">
        <title>Complete genome sequence of Corynebacterium casei LMG S-19264T (=DSM 44701T), isolated from a smear-ripened cheese.</title>
        <authorList>
            <consortium name="US DOE Joint Genome Institute (JGI-PGF)"/>
            <person name="Walter F."/>
            <person name="Albersmeier A."/>
            <person name="Kalinowski J."/>
            <person name="Ruckert C."/>
        </authorList>
    </citation>
    <scope>NUCLEOTIDE SEQUENCE</scope>
    <source>
        <strain evidence="4">JCM 17820</strain>
    </source>
</reference>
<dbReference type="GO" id="GO:0006310">
    <property type="term" value="P:DNA recombination"/>
    <property type="evidence" value="ECO:0007669"/>
    <property type="project" value="UniProtKB-KW"/>
</dbReference>
<reference evidence="4" key="2">
    <citation type="submission" date="2020-09" db="EMBL/GenBank/DDBJ databases">
        <authorList>
            <person name="Sun Q."/>
            <person name="Ohkuma M."/>
        </authorList>
    </citation>
    <scope>NUCLEOTIDE SEQUENCE</scope>
    <source>
        <strain evidence="4">JCM 17820</strain>
    </source>
</reference>
<feature type="domain" description="Tyr recombinase" evidence="3">
    <location>
        <begin position="131"/>
        <end position="311"/>
    </location>
</feature>
<dbReference type="InterPro" id="IPR011010">
    <property type="entry name" value="DNA_brk_join_enz"/>
</dbReference>
<dbReference type="RefSeq" id="WP_188998077.1">
    <property type="nucleotide sequence ID" value="NZ_BMOU01000004.1"/>
</dbReference>
<dbReference type="PANTHER" id="PTHR30349">
    <property type="entry name" value="PHAGE INTEGRASE-RELATED"/>
    <property type="match status" value="1"/>
</dbReference>
<proteinExistence type="predicted"/>
<dbReference type="AlphaFoldDB" id="A0A830GNZ8"/>
<organism evidence="4 5">
    <name type="scientific">Haloarcula pellucida</name>
    <dbReference type="NCBI Taxonomy" id="1427151"/>
    <lineage>
        <taxon>Archaea</taxon>
        <taxon>Methanobacteriati</taxon>
        <taxon>Methanobacteriota</taxon>
        <taxon>Stenosarchaea group</taxon>
        <taxon>Halobacteria</taxon>
        <taxon>Halobacteriales</taxon>
        <taxon>Haloarculaceae</taxon>
        <taxon>Haloarcula</taxon>
    </lineage>
</organism>
<evidence type="ECO:0000259" key="3">
    <source>
        <dbReference type="PROSITE" id="PS51898"/>
    </source>
</evidence>
<dbReference type="Pfam" id="PF00589">
    <property type="entry name" value="Phage_integrase"/>
    <property type="match status" value="1"/>
</dbReference>
<keyword evidence="1" id="KW-0233">DNA recombination</keyword>
<dbReference type="InterPro" id="IPR050090">
    <property type="entry name" value="Tyrosine_recombinase_XerCD"/>
</dbReference>
<accession>A0A830GNZ8</accession>
<feature type="region of interest" description="Disordered" evidence="2">
    <location>
        <begin position="369"/>
        <end position="388"/>
    </location>
</feature>
<evidence type="ECO:0000313" key="4">
    <source>
        <dbReference type="EMBL" id="GGN96396.1"/>
    </source>
</evidence>
<keyword evidence="5" id="KW-1185">Reference proteome</keyword>
<comment type="caution">
    <text evidence="4">The sequence shown here is derived from an EMBL/GenBank/DDBJ whole genome shotgun (WGS) entry which is preliminary data.</text>
</comment>
<dbReference type="EMBL" id="BMOU01000004">
    <property type="protein sequence ID" value="GGN96396.1"/>
    <property type="molecule type" value="Genomic_DNA"/>
</dbReference>
<protein>
    <submittedName>
        <fullName evidence="4">Integrase</fullName>
    </submittedName>
</protein>
<dbReference type="GO" id="GO:0003677">
    <property type="term" value="F:DNA binding"/>
    <property type="evidence" value="ECO:0007669"/>
    <property type="project" value="InterPro"/>
</dbReference>
<dbReference type="InterPro" id="IPR013762">
    <property type="entry name" value="Integrase-like_cat_sf"/>
</dbReference>
<evidence type="ECO:0000313" key="5">
    <source>
        <dbReference type="Proteomes" id="UP000605784"/>
    </source>
</evidence>